<dbReference type="Pfam" id="PF08448">
    <property type="entry name" value="PAS_4"/>
    <property type="match status" value="1"/>
</dbReference>
<dbReference type="AlphaFoldDB" id="A0A2D3T1X5"/>
<dbReference type="InterPro" id="IPR035965">
    <property type="entry name" value="PAS-like_dom_sf"/>
</dbReference>
<gene>
    <name evidence="3" type="ORF">BJP41_04995</name>
</gene>
<proteinExistence type="predicted"/>
<protein>
    <submittedName>
        <fullName evidence="3">Transcriptional regulator</fullName>
    </submittedName>
</protein>
<name>A0A2D3T1X5_9ENTR</name>
<dbReference type="PRINTS" id="PR00038">
    <property type="entry name" value="HTHLUXR"/>
</dbReference>
<dbReference type="InterPro" id="IPR016032">
    <property type="entry name" value="Sig_transdc_resp-reg_C-effctor"/>
</dbReference>
<dbReference type="EMBL" id="CP017606">
    <property type="protein sequence ID" value="ATW29796.1"/>
    <property type="molecule type" value="Genomic_DNA"/>
</dbReference>
<dbReference type="SMART" id="SM00421">
    <property type="entry name" value="HTH_LUXR"/>
    <property type="match status" value="1"/>
</dbReference>
<accession>A0A2D3T1X5</accession>
<dbReference type="GO" id="GO:0003677">
    <property type="term" value="F:DNA binding"/>
    <property type="evidence" value="ECO:0007669"/>
    <property type="project" value="UniProtKB-KW"/>
</dbReference>
<dbReference type="SUPFAM" id="SSF46894">
    <property type="entry name" value="C-terminal effector domain of the bipartite response regulators"/>
    <property type="match status" value="1"/>
</dbReference>
<dbReference type="Proteomes" id="UP000230008">
    <property type="component" value="Chromosome"/>
</dbReference>
<reference evidence="4" key="1">
    <citation type="submission" date="2016-10" db="EMBL/GenBank/DDBJ databases">
        <authorList>
            <person name="Chevignon G."/>
        </authorList>
    </citation>
    <scope>NUCLEOTIDE SEQUENCE [LARGE SCALE GENOMIC DNA]</scope>
    <source>
        <strain evidence="4">A2C</strain>
    </source>
</reference>
<dbReference type="PROSITE" id="PS50043">
    <property type="entry name" value="HTH_LUXR_2"/>
    <property type="match status" value="1"/>
</dbReference>
<dbReference type="InterPro" id="IPR013656">
    <property type="entry name" value="PAS_4"/>
</dbReference>
<evidence type="ECO:0000259" key="2">
    <source>
        <dbReference type="PROSITE" id="PS50043"/>
    </source>
</evidence>
<dbReference type="CDD" id="cd06170">
    <property type="entry name" value="LuxR_C_like"/>
    <property type="match status" value="1"/>
</dbReference>
<organism evidence="3 4">
    <name type="scientific">Candidatus Williamhamiltonella defendens</name>
    <dbReference type="NCBI Taxonomy" id="138072"/>
    <lineage>
        <taxon>Bacteria</taxon>
        <taxon>Pseudomonadati</taxon>
        <taxon>Pseudomonadota</taxon>
        <taxon>Gammaproteobacteria</taxon>
        <taxon>Enterobacterales</taxon>
        <taxon>Enterobacteriaceae</taxon>
        <taxon>aphid secondary symbionts</taxon>
        <taxon>Candidatus Williamhamiltonella</taxon>
    </lineage>
</organism>
<keyword evidence="1" id="KW-0238">DNA-binding</keyword>
<dbReference type="Pfam" id="PF00196">
    <property type="entry name" value="GerE"/>
    <property type="match status" value="1"/>
</dbReference>
<dbReference type="InterPro" id="IPR036388">
    <property type="entry name" value="WH-like_DNA-bd_sf"/>
</dbReference>
<feature type="domain" description="HTH luxR-type" evidence="2">
    <location>
        <begin position="144"/>
        <end position="209"/>
    </location>
</feature>
<evidence type="ECO:0000313" key="4">
    <source>
        <dbReference type="Proteomes" id="UP000230008"/>
    </source>
</evidence>
<dbReference type="SUPFAM" id="SSF55785">
    <property type="entry name" value="PYP-like sensor domain (PAS domain)"/>
    <property type="match status" value="1"/>
</dbReference>
<evidence type="ECO:0000313" key="3">
    <source>
        <dbReference type="EMBL" id="ATW29796.1"/>
    </source>
</evidence>
<dbReference type="InterPro" id="IPR000792">
    <property type="entry name" value="Tscrpt_reg_LuxR_C"/>
</dbReference>
<dbReference type="RefSeq" id="WP_100103241.1">
    <property type="nucleotide sequence ID" value="NZ_CAWNMT010000001.1"/>
</dbReference>
<evidence type="ECO:0000256" key="1">
    <source>
        <dbReference type="ARBA" id="ARBA00023125"/>
    </source>
</evidence>
<dbReference type="Gene3D" id="3.30.450.20">
    <property type="entry name" value="PAS domain"/>
    <property type="match status" value="1"/>
</dbReference>
<dbReference type="Gene3D" id="1.10.10.10">
    <property type="entry name" value="Winged helix-like DNA-binding domain superfamily/Winged helix DNA-binding domain"/>
    <property type="match status" value="1"/>
</dbReference>
<reference evidence="4" key="2">
    <citation type="submission" date="2017-11" db="EMBL/GenBank/DDBJ databases">
        <title>PacBio sequencing of new strain of the secondary endosymbiont Candidatus Hamiltonella defensa.</title>
        <authorList>
            <person name="Strand M.R."/>
            <person name="Oliver K."/>
        </authorList>
    </citation>
    <scope>NUCLEOTIDE SEQUENCE [LARGE SCALE GENOMIC DNA]</scope>
    <source>
        <strain evidence="4">A2C</strain>
    </source>
</reference>
<dbReference type="GO" id="GO:0006355">
    <property type="term" value="P:regulation of DNA-templated transcription"/>
    <property type="evidence" value="ECO:0007669"/>
    <property type="project" value="InterPro"/>
</dbReference>
<sequence length="227" mass="26344">MHFHPKDISVQIIYHLNPHPHPHHIRDKESRYLYMNLAMSELLNVPPETLIEGQGLSEINPAHAGFFEGIKKQEERVMQRRTSTSLLITGHFGKEKCLQPYIFDIHPFFDETGQLIGTLAQARQCQFFSALDYIQGKSPKTLTPSLPNTILTQRELEIIFYGYQGLISKEVAEYLHLSRRAVNNKLVRIYEKMGVDNNDEFRKWIEEIGLNHFIPHHLLTSSIQVID</sequence>